<keyword evidence="2" id="KW-0472">Membrane</keyword>
<feature type="region of interest" description="Disordered" evidence="1">
    <location>
        <begin position="181"/>
        <end position="231"/>
    </location>
</feature>
<comment type="caution">
    <text evidence="3">The sequence shown here is derived from an EMBL/GenBank/DDBJ whole genome shotgun (WGS) entry which is preliminary data.</text>
</comment>
<gene>
    <name evidence="3" type="ORF">PECAL_5P12070</name>
</gene>
<evidence type="ECO:0000313" key="4">
    <source>
        <dbReference type="Proteomes" id="UP000789595"/>
    </source>
</evidence>
<feature type="transmembrane region" description="Helical" evidence="2">
    <location>
        <begin position="103"/>
        <end position="122"/>
    </location>
</feature>
<dbReference type="OrthoDB" id="204671at2759"/>
<evidence type="ECO:0000313" key="3">
    <source>
        <dbReference type="EMBL" id="CAH0376607.1"/>
    </source>
</evidence>
<name>A0A8J2SXK4_9STRA</name>
<proteinExistence type="predicted"/>
<feature type="compositionally biased region" description="Gly residues" evidence="1">
    <location>
        <begin position="222"/>
        <end position="231"/>
    </location>
</feature>
<accession>A0A8J2SXK4</accession>
<dbReference type="AlphaFoldDB" id="A0A8J2SXK4"/>
<keyword evidence="4" id="KW-1185">Reference proteome</keyword>
<evidence type="ECO:0008006" key="5">
    <source>
        <dbReference type="Google" id="ProtNLM"/>
    </source>
</evidence>
<sequence>MDDAKRIAESALKTAKKYADESPLQTLRMIEWGCCFLAWTLLASAHRSKFDGLYEYQNYTPLTFLLSGLVMDFLKLPALYVAEHGFRIDQQLLRKVELYGSMYMTAWLGIGFVAAASASSVLHDEFGGASTCGPSNGTHQQKRKASYFCARVDAAISFAFFAFLASAASLFLVVRNRSRRSEEEDDEEANPLHNGDASPVKDADGRTFEPSAFGRMDALSGNGDGMGAVDL</sequence>
<feature type="transmembrane region" description="Helical" evidence="2">
    <location>
        <begin position="154"/>
        <end position="174"/>
    </location>
</feature>
<protein>
    <recommendedName>
        <fullName evidence="5">CASP-like protein</fullName>
    </recommendedName>
</protein>
<keyword evidence="2" id="KW-1133">Transmembrane helix</keyword>
<reference evidence="3" key="1">
    <citation type="submission" date="2021-11" db="EMBL/GenBank/DDBJ databases">
        <authorList>
            <consortium name="Genoscope - CEA"/>
            <person name="William W."/>
        </authorList>
    </citation>
    <scope>NUCLEOTIDE SEQUENCE</scope>
</reference>
<evidence type="ECO:0000256" key="1">
    <source>
        <dbReference type="SAM" id="MobiDB-lite"/>
    </source>
</evidence>
<dbReference type="Proteomes" id="UP000789595">
    <property type="component" value="Unassembled WGS sequence"/>
</dbReference>
<evidence type="ECO:0000256" key="2">
    <source>
        <dbReference type="SAM" id="Phobius"/>
    </source>
</evidence>
<dbReference type="EMBL" id="CAKKNE010000005">
    <property type="protein sequence ID" value="CAH0376607.1"/>
    <property type="molecule type" value="Genomic_DNA"/>
</dbReference>
<keyword evidence="2" id="KW-0812">Transmembrane</keyword>
<organism evidence="3 4">
    <name type="scientific">Pelagomonas calceolata</name>
    <dbReference type="NCBI Taxonomy" id="35677"/>
    <lineage>
        <taxon>Eukaryota</taxon>
        <taxon>Sar</taxon>
        <taxon>Stramenopiles</taxon>
        <taxon>Ochrophyta</taxon>
        <taxon>Pelagophyceae</taxon>
        <taxon>Pelagomonadales</taxon>
        <taxon>Pelagomonadaceae</taxon>
        <taxon>Pelagomonas</taxon>
    </lineage>
</organism>